<comment type="pathway">
    <text evidence="10">Amino-acid biosynthesis; L-methionine biosynthesis via de novo pathway.</text>
</comment>
<evidence type="ECO:0000256" key="6">
    <source>
        <dbReference type="ARBA" id="ARBA00022827"/>
    </source>
</evidence>
<dbReference type="InterPro" id="IPR003171">
    <property type="entry name" value="Mehydrof_redctse-like"/>
</dbReference>
<accession>A0A1F6CG59</accession>
<dbReference type="EMBL" id="MFKF01000263">
    <property type="protein sequence ID" value="OGG47882.1"/>
    <property type="molecule type" value="Genomic_DNA"/>
</dbReference>
<keyword evidence="6 12" id="KW-0274">FAD</keyword>
<comment type="catalytic activity">
    <reaction evidence="11">
        <text>(6S)-5-methyl-5,6,7,8-tetrahydrofolate + NAD(+) = (6R)-5,10-methylene-5,6,7,8-tetrahydrofolate + NADH + H(+)</text>
        <dbReference type="Rhea" id="RHEA:19821"/>
        <dbReference type="ChEBI" id="CHEBI:15378"/>
        <dbReference type="ChEBI" id="CHEBI:15636"/>
        <dbReference type="ChEBI" id="CHEBI:18608"/>
        <dbReference type="ChEBI" id="CHEBI:57540"/>
        <dbReference type="ChEBI" id="CHEBI:57945"/>
        <dbReference type="EC" id="1.5.1.54"/>
    </reaction>
    <physiologicalReaction direction="right-to-left" evidence="11">
        <dbReference type="Rhea" id="RHEA:19823"/>
    </physiologicalReaction>
</comment>
<dbReference type="GO" id="GO:0106312">
    <property type="term" value="F:methylenetetrahydrofolate reductase (NADH) activity"/>
    <property type="evidence" value="ECO:0007669"/>
    <property type="project" value="UniProtKB-EC"/>
</dbReference>
<dbReference type="InterPro" id="IPR029041">
    <property type="entry name" value="FAD-linked_oxidoreductase-like"/>
</dbReference>
<reference evidence="13 14" key="1">
    <citation type="journal article" date="2016" name="Nat. Commun.">
        <title>Thousands of microbial genomes shed light on interconnected biogeochemical processes in an aquifer system.</title>
        <authorList>
            <person name="Anantharaman K."/>
            <person name="Brown C.T."/>
            <person name="Hug L.A."/>
            <person name="Sharon I."/>
            <person name="Castelle C.J."/>
            <person name="Probst A.J."/>
            <person name="Thomas B.C."/>
            <person name="Singh A."/>
            <person name="Wilkins M.J."/>
            <person name="Karaoz U."/>
            <person name="Brodie E.L."/>
            <person name="Williams K.H."/>
            <person name="Hubbard S.S."/>
            <person name="Banfield J.F."/>
        </authorList>
    </citation>
    <scope>NUCLEOTIDE SEQUENCE [LARGE SCALE GENOMIC DNA]</scope>
    <source>
        <strain evidence="14">RIFCSPLOWO2_12_FULL_64_10</strain>
    </source>
</reference>
<dbReference type="GO" id="GO:0035999">
    <property type="term" value="P:tetrahydrofolate interconversion"/>
    <property type="evidence" value="ECO:0007669"/>
    <property type="project" value="UniProtKB-UniPathway"/>
</dbReference>
<evidence type="ECO:0000256" key="4">
    <source>
        <dbReference type="ARBA" id="ARBA00022605"/>
    </source>
</evidence>
<dbReference type="InterPro" id="IPR004620">
    <property type="entry name" value="MTHF_reductase_bac"/>
</dbReference>
<evidence type="ECO:0000256" key="12">
    <source>
        <dbReference type="RuleBase" id="RU003862"/>
    </source>
</evidence>
<dbReference type="PANTHER" id="PTHR45754:SF3">
    <property type="entry name" value="METHYLENETETRAHYDROFOLATE REDUCTASE (NADPH)"/>
    <property type="match status" value="1"/>
</dbReference>
<dbReference type="CDD" id="cd00537">
    <property type="entry name" value="MTHFR"/>
    <property type="match status" value="1"/>
</dbReference>
<evidence type="ECO:0000256" key="1">
    <source>
        <dbReference type="ARBA" id="ARBA00001974"/>
    </source>
</evidence>
<keyword evidence="9" id="KW-0486">Methionine biosynthesis</keyword>
<evidence type="ECO:0000256" key="9">
    <source>
        <dbReference type="ARBA" id="ARBA00023167"/>
    </source>
</evidence>
<comment type="similarity">
    <text evidence="3 12">Belongs to the methylenetetrahydrofolate reductase family.</text>
</comment>
<organism evidence="13 14">
    <name type="scientific">Handelsmanbacteria sp. (strain RIFCSPLOWO2_12_FULL_64_10)</name>
    <dbReference type="NCBI Taxonomy" id="1817868"/>
    <lineage>
        <taxon>Bacteria</taxon>
        <taxon>Candidatus Handelsmaniibacteriota</taxon>
    </lineage>
</organism>
<comment type="caution">
    <text evidence="13">The sequence shown here is derived from an EMBL/GenBank/DDBJ whole genome shotgun (WGS) entry which is preliminary data.</text>
</comment>
<keyword evidence="4" id="KW-0028">Amino-acid biosynthesis</keyword>
<dbReference type="GO" id="GO:0005829">
    <property type="term" value="C:cytosol"/>
    <property type="evidence" value="ECO:0007669"/>
    <property type="project" value="InterPro"/>
</dbReference>
<dbReference type="EC" id="1.5.1.54" evidence="12"/>
<dbReference type="GO" id="GO:0071949">
    <property type="term" value="F:FAD binding"/>
    <property type="evidence" value="ECO:0007669"/>
    <property type="project" value="TreeGrafter"/>
</dbReference>
<evidence type="ECO:0000313" key="13">
    <source>
        <dbReference type="EMBL" id="OGG47882.1"/>
    </source>
</evidence>
<comment type="pathway">
    <text evidence="2 12">One-carbon metabolism; tetrahydrofolate interconversion.</text>
</comment>
<comment type="cofactor">
    <cofactor evidence="1 12">
        <name>FAD</name>
        <dbReference type="ChEBI" id="CHEBI:57692"/>
    </cofactor>
</comment>
<dbReference type="NCBIfam" id="TIGR00676">
    <property type="entry name" value="fadh2"/>
    <property type="match status" value="1"/>
</dbReference>
<evidence type="ECO:0000256" key="5">
    <source>
        <dbReference type="ARBA" id="ARBA00022630"/>
    </source>
</evidence>
<dbReference type="GO" id="GO:0009086">
    <property type="term" value="P:methionine biosynthetic process"/>
    <property type="evidence" value="ECO:0007669"/>
    <property type="project" value="UniProtKB-KW"/>
</dbReference>
<name>A0A1F6CG59_HANXR</name>
<sequence length="290" mass="32253">MRISDAFAAGRRVFSFEFFPPKTEEGVRSLFETVSELAPLDPTFVSVTYGAGGTTRELTIDLATRIKQELRLETMAHLTCVGHGAAEIESILEVLEARGIENVLPLRGDPPRGETQFVKPVDGFAYAQELVRFIRARYGFCLGGACYPEGHLECPNGEEDLDHLREKVDAGVEFLITQLFFDPDHYFDFVERARNRGITLPIVPGVMPVTNVGQIERFTSMCGASIPAPLQARLDVIRNDDEAVVNTGIDWATEQCRRLLEGGAPGIHFYTLNRSRSSRTVYLNLNGARQ</sequence>
<dbReference type="UniPathway" id="UPA00193"/>
<evidence type="ECO:0000256" key="11">
    <source>
        <dbReference type="ARBA" id="ARBA00048628"/>
    </source>
</evidence>
<keyword evidence="7 12" id="KW-0560">Oxidoreductase</keyword>
<gene>
    <name evidence="13" type="ORF">A3F84_09165</name>
</gene>
<dbReference type="SUPFAM" id="SSF51730">
    <property type="entry name" value="FAD-linked oxidoreductase"/>
    <property type="match status" value="1"/>
</dbReference>
<evidence type="ECO:0000313" key="14">
    <source>
        <dbReference type="Proteomes" id="UP000178606"/>
    </source>
</evidence>
<keyword evidence="8" id="KW-0520">NAD</keyword>
<dbReference type="AlphaFoldDB" id="A0A1F6CG59"/>
<evidence type="ECO:0000256" key="10">
    <source>
        <dbReference type="ARBA" id="ARBA00034478"/>
    </source>
</evidence>
<dbReference type="PANTHER" id="PTHR45754">
    <property type="entry name" value="METHYLENETETRAHYDROFOLATE REDUCTASE"/>
    <property type="match status" value="1"/>
</dbReference>
<evidence type="ECO:0000256" key="2">
    <source>
        <dbReference type="ARBA" id="ARBA00004777"/>
    </source>
</evidence>
<evidence type="ECO:0000256" key="7">
    <source>
        <dbReference type="ARBA" id="ARBA00023002"/>
    </source>
</evidence>
<proteinExistence type="inferred from homology"/>
<evidence type="ECO:0000256" key="8">
    <source>
        <dbReference type="ARBA" id="ARBA00023027"/>
    </source>
</evidence>
<dbReference type="Pfam" id="PF02219">
    <property type="entry name" value="MTHFR"/>
    <property type="match status" value="1"/>
</dbReference>
<keyword evidence="5 12" id="KW-0285">Flavoprotein</keyword>
<dbReference type="Proteomes" id="UP000178606">
    <property type="component" value="Unassembled WGS sequence"/>
</dbReference>
<evidence type="ECO:0000256" key="3">
    <source>
        <dbReference type="ARBA" id="ARBA00006743"/>
    </source>
</evidence>
<dbReference type="Gene3D" id="3.20.20.220">
    <property type="match status" value="1"/>
</dbReference>
<protein>
    <recommendedName>
        <fullName evidence="12">Methylenetetrahydrofolate reductase</fullName>
        <ecNumber evidence="12">1.5.1.54</ecNumber>
    </recommendedName>
</protein>